<feature type="signal peptide" evidence="1">
    <location>
        <begin position="1"/>
        <end position="25"/>
    </location>
</feature>
<dbReference type="Pfam" id="PF08332">
    <property type="entry name" value="CaMKII_AD"/>
    <property type="match status" value="1"/>
</dbReference>
<evidence type="ECO:0000313" key="12">
    <source>
        <dbReference type="EMBL" id="UZF16924.1"/>
    </source>
</evidence>
<dbReference type="NCBIfam" id="TIGR02246">
    <property type="entry name" value="SgcJ/EcaC family oxidoreductase"/>
    <property type="match status" value="1"/>
</dbReference>
<dbReference type="Gene3D" id="3.10.450.50">
    <property type="match status" value="1"/>
</dbReference>
<evidence type="ECO:0000259" key="2">
    <source>
        <dbReference type="Pfam" id="PF08332"/>
    </source>
</evidence>
<name>A0A0K1ZGV3_RALSL</name>
<geneLocation type="plasmid" evidence="12 14">
    <name>p1</name>
</geneLocation>
<evidence type="ECO:0000313" key="7">
    <source>
        <dbReference type="EMBL" id="CUV34094.1"/>
    </source>
</evidence>
<evidence type="ECO:0000313" key="5">
    <source>
        <dbReference type="EMBL" id="CUV22405.1"/>
    </source>
</evidence>
<protein>
    <submittedName>
        <fullName evidence="3">DUF4440 domain-containing protein</fullName>
    </submittedName>
    <submittedName>
        <fullName evidence="12">SgcJ/EcaC family oxidoreductase</fullName>
    </submittedName>
</protein>
<evidence type="ECO:0000313" key="6">
    <source>
        <dbReference type="EMBL" id="CUV31559.1"/>
    </source>
</evidence>
<dbReference type="EMBL" id="LN899826">
    <property type="protein sequence ID" value="CUV39735.1"/>
    <property type="molecule type" value="Genomic_DNA"/>
</dbReference>
<dbReference type="EMBL" id="CP025742">
    <property type="protein sequence ID" value="AYA49517.1"/>
    <property type="molecule type" value="Genomic_DNA"/>
</dbReference>
<evidence type="ECO:0000313" key="10">
    <source>
        <dbReference type="EMBL" id="CUV56616.1"/>
    </source>
</evidence>
<keyword evidence="1" id="KW-0732">Signal</keyword>
<evidence type="ECO:0000313" key="9">
    <source>
        <dbReference type="EMBL" id="CUV43997.1"/>
    </source>
</evidence>
<feature type="chain" id="PRO_5014231652" evidence="1">
    <location>
        <begin position="26"/>
        <end position="158"/>
    </location>
</feature>
<reference evidence="12" key="4">
    <citation type="submission" date="2021-10" db="EMBL/GenBank/DDBJ databases">
        <title>Complete genome sequences of five Ralstonia solancearum strains isolated from sunflower.</title>
        <authorList>
            <person name="She X."/>
            <person name="He Z."/>
        </authorList>
    </citation>
    <scope>NUCLEOTIDE SEQUENCE</scope>
    <source>
        <strain evidence="12">RS638</strain>
        <plasmid evidence="12">p1</plasmid>
    </source>
</reference>
<dbReference type="InterPro" id="IPR011944">
    <property type="entry name" value="Steroid_delta5-4_isomerase"/>
</dbReference>
<dbReference type="EMBL" id="LN899824">
    <property type="protein sequence ID" value="CUV31559.1"/>
    <property type="molecule type" value="Genomic_DNA"/>
</dbReference>
<dbReference type="GO" id="GO:0004683">
    <property type="term" value="F:calcium/calmodulin-dependent protein kinase activity"/>
    <property type="evidence" value="ECO:0007669"/>
    <property type="project" value="InterPro"/>
</dbReference>
<evidence type="ECO:0000313" key="11">
    <source>
        <dbReference type="EMBL" id="CUV64211.1"/>
    </source>
</evidence>
<dbReference type="AlphaFoldDB" id="A0A0K1ZGV3"/>
<dbReference type="Proteomes" id="UP000262427">
    <property type="component" value="Chromosome MP"/>
</dbReference>
<evidence type="ECO:0000313" key="13">
    <source>
        <dbReference type="Proteomes" id="UP000262427"/>
    </source>
</evidence>
<reference evidence="3" key="2">
    <citation type="submission" date="2018-01" db="EMBL/GenBank/DDBJ databases">
        <title>Ralstonia pseudosolanacearum P824 infects blueberry.</title>
        <authorList>
            <person name="Bocsanczy A.M."/>
            <person name="Norman D.J."/>
        </authorList>
    </citation>
    <scope>NUCLEOTIDE SEQUENCE</scope>
    <source>
        <strain evidence="3">P824</strain>
    </source>
</reference>
<accession>A0A0K1ZGV3</accession>
<reference evidence="13" key="3">
    <citation type="submission" date="2018-01" db="EMBL/GenBank/DDBJ databases">
        <title>Raltonia solanacearum P824 infects blueberry.</title>
        <authorList>
            <person name="Bocsanczy A.M."/>
            <person name="Norman D.J."/>
        </authorList>
    </citation>
    <scope>NUCLEOTIDE SEQUENCE [LARGE SCALE GENOMIC DNA]</scope>
    <source>
        <strain evidence="13">P824</strain>
    </source>
</reference>
<evidence type="ECO:0000313" key="14">
    <source>
        <dbReference type="Proteomes" id="UP001164049"/>
    </source>
</evidence>
<feature type="domain" description="Calcium/calmodulin-dependent protein kinase II association-domain" evidence="2">
    <location>
        <begin position="38"/>
        <end position="155"/>
    </location>
</feature>
<dbReference type="EMBL" id="LN899821">
    <property type="protein sequence ID" value="CUV17619.1"/>
    <property type="molecule type" value="Genomic_DNA"/>
</dbReference>
<dbReference type="EMBL" id="LN899822">
    <property type="protein sequence ID" value="CUV64211.1"/>
    <property type="molecule type" value="Genomic_DNA"/>
</dbReference>
<dbReference type="EMBL" id="LN899825">
    <property type="protein sequence ID" value="CUV34094.1"/>
    <property type="molecule type" value="Genomic_DNA"/>
</dbReference>
<dbReference type="PIRSF" id="PIRSF028470">
    <property type="entry name" value="UCP028470"/>
    <property type="match status" value="1"/>
</dbReference>
<dbReference type="GO" id="GO:0005516">
    <property type="term" value="F:calmodulin binding"/>
    <property type="evidence" value="ECO:0007669"/>
    <property type="project" value="InterPro"/>
</dbReference>
<dbReference type="InterPro" id="IPR016887">
    <property type="entry name" value="UCP028470_steroid_isom-rel"/>
</dbReference>
<dbReference type="EMBL" id="LN899827">
    <property type="protein sequence ID" value="CUV43997.1"/>
    <property type="molecule type" value="Genomic_DNA"/>
</dbReference>
<dbReference type="InterPro" id="IPR032710">
    <property type="entry name" value="NTF2-like_dom_sf"/>
</dbReference>
<evidence type="ECO:0000313" key="4">
    <source>
        <dbReference type="EMBL" id="CUV17619.1"/>
    </source>
</evidence>
<evidence type="ECO:0000313" key="8">
    <source>
        <dbReference type="EMBL" id="CUV39735.1"/>
    </source>
</evidence>
<dbReference type="InterPro" id="IPR013543">
    <property type="entry name" value="Ca/CaM-dep_prot_kinase-assoc"/>
</dbReference>
<dbReference type="EMBL" id="LN899823">
    <property type="protein sequence ID" value="CUV22405.1"/>
    <property type="molecule type" value="Genomic_DNA"/>
</dbReference>
<sequence>MKHAGVVSLMAAAATVLLVSSPASAQTAPAASCTPTTDQQIAALFDRWNDTLRTGDPDKVTANYATDGVLLPTVSNTPRTSPGAIRDYFVKFLKGKPQGTIDSRVIKIGCNIAQDIGTYTFKFADGKAVHARYTYVYEWQNGQWLIAHHHSSAMPERD</sequence>
<reference evidence="7" key="1">
    <citation type="submission" date="2015-10" db="EMBL/GenBank/DDBJ databases">
        <authorList>
            <person name="Gilbert D.G."/>
        </authorList>
    </citation>
    <scope>NUCLEOTIDE SEQUENCE</scope>
    <source>
        <strain evidence="7">Phyl III-seqv23</strain>
    </source>
</reference>
<evidence type="ECO:0000256" key="1">
    <source>
        <dbReference type="SAM" id="SignalP"/>
    </source>
</evidence>
<organism evidence="7">
    <name type="scientific">Ralstonia solanacearum</name>
    <name type="common">Pseudomonas solanacearum</name>
    <dbReference type="NCBI Taxonomy" id="305"/>
    <lineage>
        <taxon>Bacteria</taxon>
        <taxon>Pseudomonadati</taxon>
        <taxon>Pseudomonadota</taxon>
        <taxon>Betaproteobacteria</taxon>
        <taxon>Burkholderiales</taxon>
        <taxon>Burkholderiaceae</taxon>
        <taxon>Ralstonia</taxon>
        <taxon>Ralstonia solanacearum species complex</taxon>
    </lineage>
</organism>
<dbReference type="SUPFAM" id="SSF54427">
    <property type="entry name" value="NTF2-like"/>
    <property type="match status" value="1"/>
</dbReference>
<dbReference type="EMBL" id="CP085044">
    <property type="protein sequence ID" value="UZF16924.1"/>
    <property type="molecule type" value="Genomic_DNA"/>
</dbReference>
<proteinExistence type="predicted"/>
<keyword evidence="12" id="KW-0614">Plasmid</keyword>
<gene>
    <name evidence="12" type="ORF">LH706_23345</name>
    <name evidence="4" type="ORF">PSS4_v1_360029</name>
    <name evidence="11" type="ORF">RD1301_v1_5290001</name>
    <name evidence="3" type="ORF">RSP824_24550</name>
    <name evidence="5" type="ORF">RUN1744_v1_170026</name>
    <name evidence="6" type="ORF">RUN1985_v1_920076</name>
    <name evidence="10" type="ORF">RUN215_v1_910017</name>
    <name evidence="7" type="ORF">TD1301_v1_740018</name>
    <name evidence="8" type="ORF">TF3108_v1_320079</name>
    <name evidence="9" type="ORF">TO10_v1_120116</name>
</gene>
<evidence type="ECO:0000313" key="3">
    <source>
        <dbReference type="EMBL" id="AYA49517.1"/>
    </source>
</evidence>
<dbReference type="EMBL" id="LN899820">
    <property type="protein sequence ID" value="CUV56616.1"/>
    <property type="molecule type" value="Genomic_DNA"/>
</dbReference>
<dbReference type="PATRIC" id="fig|305.107.peg.2977"/>